<dbReference type="Proteomes" id="UP001066276">
    <property type="component" value="Chromosome 6"/>
</dbReference>
<proteinExistence type="predicted"/>
<name>A0AAV7QWR9_PLEWA</name>
<reference evidence="1" key="1">
    <citation type="journal article" date="2022" name="bioRxiv">
        <title>Sequencing and chromosome-scale assembly of the giantPleurodeles waltlgenome.</title>
        <authorList>
            <person name="Brown T."/>
            <person name="Elewa A."/>
            <person name="Iarovenko S."/>
            <person name="Subramanian E."/>
            <person name="Araus A.J."/>
            <person name="Petzold A."/>
            <person name="Susuki M."/>
            <person name="Suzuki K.-i.T."/>
            <person name="Hayashi T."/>
            <person name="Toyoda A."/>
            <person name="Oliveira C."/>
            <person name="Osipova E."/>
            <person name="Leigh N.D."/>
            <person name="Simon A."/>
            <person name="Yun M.H."/>
        </authorList>
    </citation>
    <scope>NUCLEOTIDE SEQUENCE</scope>
    <source>
        <strain evidence="1">20211129_DDA</strain>
        <tissue evidence="1">Liver</tissue>
    </source>
</reference>
<dbReference type="EMBL" id="JANPWB010000010">
    <property type="protein sequence ID" value="KAJ1143882.1"/>
    <property type="molecule type" value="Genomic_DNA"/>
</dbReference>
<protein>
    <submittedName>
        <fullName evidence="1">Uncharacterized protein</fullName>
    </submittedName>
</protein>
<evidence type="ECO:0000313" key="2">
    <source>
        <dbReference type="Proteomes" id="UP001066276"/>
    </source>
</evidence>
<evidence type="ECO:0000313" key="1">
    <source>
        <dbReference type="EMBL" id="KAJ1143882.1"/>
    </source>
</evidence>
<keyword evidence="2" id="KW-1185">Reference proteome</keyword>
<organism evidence="1 2">
    <name type="scientific">Pleurodeles waltl</name>
    <name type="common">Iberian ribbed newt</name>
    <dbReference type="NCBI Taxonomy" id="8319"/>
    <lineage>
        <taxon>Eukaryota</taxon>
        <taxon>Metazoa</taxon>
        <taxon>Chordata</taxon>
        <taxon>Craniata</taxon>
        <taxon>Vertebrata</taxon>
        <taxon>Euteleostomi</taxon>
        <taxon>Amphibia</taxon>
        <taxon>Batrachia</taxon>
        <taxon>Caudata</taxon>
        <taxon>Salamandroidea</taxon>
        <taxon>Salamandridae</taxon>
        <taxon>Pleurodelinae</taxon>
        <taxon>Pleurodeles</taxon>
    </lineage>
</organism>
<feature type="non-terminal residue" evidence="1">
    <location>
        <position position="1"/>
    </location>
</feature>
<dbReference type="AlphaFoldDB" id="A0AAV7QWR9"/>
<accession>A0AAV7QWR9</accession>
<comment type="caution">
    <text evidence="1">The sequence shown here is derived from an EMBL/GenBank/DDBJ whole genome shotgun (WGS) entry which is preliminary data.</text>
</comment>
<feature type="non-terminal residue" evidence="1">
    <location>
        <position position="53"/>
    </location>
</feature>
<sequence length="53" mass="5786">QCLPCSAVLDMAVFALFSGACPVQRCLTWRSLPCSARCLSWQFLTCSAVLALF</sequence>
<gene>
    <name evidence="1" type="ORF">NDU88_010184</name>
</gene>